<gene>
    <name evidence="1" type="ORF">KPL71_022051</name>
</gene>
<organism evidence="1 2">
    <name type="scientific">Citrus sinensis</name>
    <name type="common">Sweet orange</name>
    <name type="synonym">Citrus aurantium var. sinensis</name>
    <dbReference type="NCBI Taxonomy" id="2711"/>
    <lineage>
        <taxon>Eukaryota</taxon>
        <taxon>Viridiplantae</taxon>
        <taxon>Streptophyta</taxon>
        <taxon>Embryophyta</taxon>
        <taxon>Tracheophyta</taxon>
        <taxon>Spermatophyta</taxon>
        <taxon>Magnoliopsida</taxon>
        <taxon>eudicotyledons</taxon>
        <taxon>Gunneridae</taxon>
        <taxon>Pentapetalae</taxon>
        <taxon>rosids</taxon>
        <taxon>malvids</taxon>
        <taxon>Sapindales</taxon>
        <taxon>Rutaceae</taxon>
        <taxon>Aurantioideae</taxon>
        <taxon>Citrus</taxon>
    </lineage>
</organism>
<dbReference type="Proteomes" id="UP000829398">
    <property type="component" value="Chromosome 7"/>
</dbReference>
<protein>
    <submittedName>
        <fullName evidence="1">Uncharacterized protein</fullName>
    </submittedName>
</protein>
<comment type="caution">
    <text evidence="1">The sequence shown here is derived from an EMBL/GenBank/DDBJ whole genome shotgun (WGS) entry which is preliminary data.</text>
</comment>
<evidence type="ECO:0000313" key="1">
    <source>
        <dbReference type="EMBL" id="KAH9718010.1"/>
    </source>
</evidence>
<sequence>MRKERYEIFQFDHEIERTIRRLRREQRNSKTTSGMNNLQDEGNLNPHGPLQPANIQEEQNEYANGRQPGNNNIICMADDRDRAIRDYVVLTPQVVHPGIIRPEVDAANFELKPVMFQMFDAFKIVGATQDALRLRLFRYSLRDRARAWLNSLPSDSITTWNELADKFLMKYFPPTKNAKLRNEITSFHQIEDESLYEAWERIKELLRRCPHHGIPCCIQLETFYNGLNPCTRLMVDVSANGALLSKSYTEAYEILERIANNNYQWPSARQPVARGSVGVHNIDAITVLSAQVTSLTNMVKAMTAVPATVKQVTELSCVYCGEDHDFDNCLGNPASVNYVGNFNRQPQNNPYSNTYNPGWKQHPNFSWSNQNRNAPALNGLSRNTQPQPPGFHQQSQGQKHISQDPITSLEVLIEEYIAKNEAIVQSQAVSLINLENQMG</sequence>
<proteinExistence type="predicted"/>
<keyword evidence="2" id="KW-1185">Reference proteome</keyword>
<dbReference type="EMBL" id="CM039176">
    <property type="protein sequence ID" value="KAH9718010.1"/>
    <property type="molecule type" value="Genomic_DNA"/>
</dbReference>
<name>A0ACB8JKA7_CITSI</name>
<evidence type="ECO:0000313" key="2">
    <source>
        <dbReference type="Proteomes" id="UP000829398"/>
    </source>
</evidence>
<accession>A0ACB8JKA7</accession>
<reference evidence="2" key="1">
    <citation type="journal article" date="2023" name="Hortic. Res.">
        <title>A chromosome-level phased genome enabling allele-level studies in sweet orange: a case study on citrus Huanglongbing tolerance.</title>
        <authorList>
            <person name="Wu B."/>
            <person name="Yu Q."/>
            <person name="Deng Z."/>
            <person name="Duan Y."/>
            <person name="Luo F."/>
            <person name="Gmitter F. Jr."/>
        </authorList>
    </citation>
    <scope>NUCLEOTIDE SEQUENCE [LARGE SCALE GENOMIC DNA]</scope>
    <source>
        <strain evidence="2">cv. Valencia</strain>
    </source>
</reference>